<accession>A0A1N5W8T3</accession>
<reference evidence="6" key="3">
    <citation type="submission" date="2016-06" db="EMBL/GenBank/DDBJ databases">
        <authorList>
            <person name="Toshchakov V.S."/>
        </authorList>
    </citation>
    <scope>NUCLEOTIDE SEQUENCE [LARGE SCALE GENOMIC DNA]</scope>
    <source>
        <strain>PM4 (JCM 30641</strain>
        <strain evidence="6">\VKM B-2940)</strain>
    </source>
</reference>
<dbReference type="Pfam" id="PF01546">
    <property type="entry name" value="Peptidase_M20"/>
    <property type="match status" value="1"/>
</dbReference>
<evidence type="ECO:0000313" key="7">
    <source>
        <dbReference type="Proteomes" id="UP000195607"/>
    </source>
</evidence>
<feature type="domain" description="Peptidase M20 dimerisation" evidence="3">
    <location>
        <begin position="172"/>
        <end position="261"/>
    </location>
</feature>
<name>A0A1N5W8T3_9ARCH</name>
<dbReference type="InterPro" id="IPR017150">
    <property type="entry name" value="Pept_M20_glutamate_carboxypep"/>
</dbReference>
<dbReference type="SUPFAM" id="SSF55031">
    <property type="entry name" value="Bacterial exopeptidase dimerisation domain"/>
    <property type="match status" value="1"/>
</dbReference>
<dbReference type="PANTHER" id="PTHR43808:SF9">
    <property type="entry name" value="BLL0789 PROTEIN"/>
    <property type="match status" value="1"/>
</dbReference>
<dbReference type="SUPFAM" id="SSF53187">
    <property type="entry name" value="Zn-dependent exopeptidases"/>
    <property type="match status" value="1"/>
</dbReference>
<dbReference type="EMBL" id="LT671858">
    <property type="protein sequence ID" value="SIM81010.1"/>
    <property type="molecule type" value="Genomic_DNA"/>
</dbReference>
<organism evidence="4 7">
    <name type="scientific">Cuniculiplasma divulgatum</name>
    <dbReference type="NCBI Taxonomy" id="1673428"/>
    <lineage>
        <taxon>Archaea</taxon>
        <taxon>Methanobacteriati</taxon>
        <taxon>Thermoplasmatota</taxon>
        <taxon>Thermoplasmata</taxon>
        <taxon>Thermoplasmatales</taxon>
        <taxon>Cuniculiplasmataceae</taxon>
        <taxon>Cuniculiplasma</taxon>
    </lineage>
</organism>
<evidence type="ECO:0000256" key="1">
    <source>
        <dbReference type="ARBA" id="ARBA00022723"/>
    </source>
</evidence>
<dbReference type="PIRSF" id="PIRSF037238">
    <property type="entry name" value="Carboxypeptidase_G2"/>
    <property type="match status" value="1"/>
</dbReference>
<evidence type="ECO:0000313" key="5">
    <source>
        <dbReference type="EMBL" id="SJK85448.1"/>
    </source>
</evidence>
<gene>
    <name evidence="5" type="ORF">CPM_1662</name>
    <name evidence="4" type="ORF">CSP5_1691</name>
</gene>
<evidence type="ECO:0000256" key="2">
    <source>
        <dbReference type="ARBA" id="ARBA00022801"/>
    </source>
</evidence>
<dbReference type="InterPro" id="IPR036264">
    <property type="entry name" value="Bact_exopeptidase_dim_dom"/>
</dbReference>
<dbReference type="KEGG" id="cdiv:CPM_1662"/>
<keyword evidence="2" id="KW-0378">Hydrolase</keyword>
<dbReference type="InterPro" id="IPR011650">
    <property type="entry name" value="Peptidase_M20_dimer"/>
</dbReference>
<dbReference type="EMBL" id="LT719092">
    <property type="protein sequence ID" value="SJK85448.1"/>
    <property type="molecule type" value="Genomic_DNA"/>
</dbReference>
<evidence type="ECO:0000313" key="4">
    <source>
        <dbReference type="EMBL" id="SIM81010.1"/>
    </source>
</evidence>
<dbReference type="InterPro" id="IPR002933">
    <property type="entry name" value="Peptidase_M20"/>
</dbReference>
<keyword evidence="1" id="KW-0479">Metal-binding</keyword>
<reference evidence="4 7" key="1">
    <citation type="submission" date="2016-04" db="EMBL/GenBank/DDBJ databases">
        <authorList>
            <person name="Evans L.H."/>
            <person name="Alamgir A."/>
            <person name="Owens N."/>
            <person name="Weber N.D."/>
            <person name="Virtaneva K."/>
            <person name="Barbian K."/>
            <person name="Babar A."/>
            <person name="Rosenke K."/>
        </authorList>
    </citation>
    <scope>NUCLEOTIDE SEQUENCE [LARGE SCALE GENOMIC DNA]</scope>
    <source>
        <strain evidence="4">S5</strain>
        <strain evidence="7">S5(T) (JCM 30642 \VKM B-2941)</strain>
    </source>
</reference>
<dbReference type="Proteomes" id="UP000187822">
    <property type="component" value="Chromosome I"/>
</dbReference>
<dbReference type="InterPro" id="IPR050072">
    <property type="entry name" value="Peptidase_M20A"/>
</dbReference>
<dbReference type="GO" id="GO:0046872">
    <property type="term" value="F:metal ion binding"/>
    <property type="evidence" value="ECO:0007669"/>
    <property type="project" value="UniProtKB-KW"/>
</dbReference>
<dbReference type="GO" id="GO:0016787">
    <property type="term" value="F:hydrolase activity"/>
    <property type="evidence" value="ECO:0007669"/>
    <property type="project" value="UniProtKB-KW"/>
</dbReference>
<dbReference type="AlphaFoldDB" id="A0A1N5W8T3"/>
<dbReference type="Pfam" id="PF07687">
    <property type="entry name" value="M20_dimer"/>
    <property type="match status" value="1"/>
</dbReference>
<reference evidence="5" key="2">
    <citation type="submission" date="2016-06" db="EMBL/GenBank/DDBJ databases">
        <authorList>
            <person name="Olsen C.W."/>
            <person name="Carey S."/>
            <person name="Hinshaw L."/>
            <person name="Karasin A.I."/>
        </authorList>
    </citation>
    <scope>NUCLEOTIDE SEQUENCE [LARGE SCALE GENOMIC DNA]</scope>
    <source>
        <strain evidence="5">PM4</strain>
    </source>
</reference>
<dbReference type="CDD" id="cd03885">
    <property type="entry name" value="M20_CPDG2"/>
    <property type="match status" value="1"/>
</dbReference>
<sequence length="366" mass="40046">MKSRKMDMIQMLEDFVNMETPSVNKPLLDKFANHLLDIIEHITGLKCELIRSESAGNIIRCIFNPDAQEQILLLTHYDTVFDEGTTKKNPFRIESGKAYGPGVFDMKGGLVQTIFAMEYLVRNKTIKNKVVLLITSDEEIGSAFSRSIIEEEAKRSKFALVMEASLNGNLKTERKGVGTIMLKITGKAAHAGLDPKKGINAINAMSSIIEQIKNFSAGINDGTLINIGTIHGGTRTNVIPDFCEIGIDVRYSSEESAENVLLFLKSLKTGLAGSTTSVTYRMREPMTRTDLTKDLFQKVKLLASNIGLNIDEVSVSGASDGNICSKYCPVIDGLGAVGDGAHSENEYLLLDTLPERSALLGLIMTM</sequence>
<dbReference type="STRING" id="1673428.CPM_1662"/>
<dbReference type="Gene3D" id="3.30.70.360">
    <property type="match status" value="1"/>
</dbReference>
<evidence type="ECO:0000313" key="6">
    <source>
        <dbReference type="Proteomes" id="UP000187822"/>
    </source>
</evidence>
<dbReference type="PANTHER" id="PTHR43808">
    <property type="entry name" value="ACETYLORNITHINE DEACETYLASE"/>
    <property type="match status" value="1"/>
</dbReference>
<proteinExistence type="predicted"/>
<protein>
    <submittedName>
        <fullName evidence="4">M20A subfamily peptidase</fullName>
    </submittedName>
</protein>
<dbReference type="Gene3D" id="3.40.630.10">
    <property type="entry name" value="Zn peptidases"/>
    <property type="match status" value="1"/>
</dbReference>
<evidence type="ECO:0000259" key="3">
    <source>
        <dbReference type="Pfam" id="PF07687"/>
    </source>
</evidence>
<keyword evidence="6" id="KW-1185">Reference proteome</keyword>
<dbReference type="Proteomes" id="UP000195607">
    <property type="component" value="Chromosome I"/>
</dbReference>